<dbReference type="AlphaFoldDB" id="A0A3P6FAD5"/>
<name>A0A3P6FAD5_BRAOL</name>
<evidence type="ECO:0000313" key="1">
    <source>
        <dbReference type="EMBL" id="VDD49708.1"/>
    </source>
</evidence>
<accession>A0A3P6FAD5</accession>
<organism evidence="1">
    <name type="scientific">Brassica oleracea</name>
    <name type="common">Wild cabbage</name>
    <dbReference type="NCBI Taxonomy" id="3712"/>
    <lineage>
        <taxon>Eukaryota</taxon>
        <taxon>Viridiplantae</taxon>
        <taxon>Streptophyta</taxon>
        <taxon>Embryophyta</taxon>
        <taxon>Tracheophyta</taxon>
        <taxon>Spermatophyta</taxon>
        <taxon>Magnoliopsida</taxon>
        <taxon>eudicotyledons</taxon>
        <taxon>Gunneridae</taxon>
        <taxon>Pentapetalae</taxon>
        <taxon>rosids</taxon>
        <taxon>malvids</taxon>
        <taxon>Brassicales</taxon>
        <taxon>Brassicaceae</taxon>
        <taxon>Brassiceae</taxon>
        <taxon>Brassica</taxon>
    </lineage>
</organism>
<reference evidence="1" key="1">
    <citation type="submission" date="2018-11" db="EMBL/GenBank/DDBJ databases">
        <authorList>
            <consortium name="Genoscope - CEA"/>
            <person name="William W."/>
        </authorList>
    </citation>
    <scope>NUCLEOTIDE SEQUENCE</scope>
</reference>
<gene>
    <name evidence="1" type="ORF">BOLC1T02097H</name>
</gene>
<sequence>MDSRDRSYYAKFLMNKHNSLEEKKKEETLSTQSSDSRCCLCRWCG</sequence>
<proteinExistence type="predicted"/>
<dbReference type="EMBL" id="LR031878">
    <property type="protein sequence ID" value="VDD49708.1"/>
    <property type="molecule type" value="Genomic_DNA"/>
</dbReference>
<protein>
    <submittedName>
        <fullName evidence="1">Uncharacterized protein</fullName>
    </submittedName>
</protein>